<organism evidence="1 2">
    <name type="scientific">Apiospora aurea</name>
    <dbReference type="NCBI Taxonomy" id="335848"/>
    <lineage>
        <taxon>Eukaryota</taxon>
        <taxon>Fungi</taxon>
        <taxon>Dikarya</taxon>
        <taxon>Ascomycota</taxon>
        <taxon>Pezizomycotina</taxon>
        <taxon>Sordariomycetes</taxon>
        <taxon>Xylariomycetidae</taxon>
        <taxon>Amphisphaeriales</taxon>
        <taxon>Apiosporaceae</taxon>
        <taxon>Apiospora</taxon>
    </lineage>
</organism>
<dbReference type="RefSeq" id="XP_066694800.1">
    <property type="nucleotide sequence ID" value="XM_066848104.1"/>
</dbReference>
<dbReference type="GeneID" id="92081166"/>
<proteinExistence type="predicted"/>
<reference evidence="1 2" key="1">
    <citation type="submission" date="2023-01" db="EMBL/GenBank/DDBJ databases">
        <title>Analysis of 21 Apiospora genomes using comparative genomics revels a genus with tremendous synthesis potential of carbohydrate active enzymes and secondary metabolites.</title>
        <authorList>
            <person name="Sorensen T."/>
        </authorList>
    </citation>
    <scope>NUCLEOTIDE SEQUENCE [LARGE SCALE GENOMIC DNA]</scope>
    <source>
        <strain evidence="1 2">CBS 24483</strain>
    </source>
</reference>
<name>A0ABR1PYD9_9PEZI</name>
<dbReference type="EMBL" id="JAQQWE010000008">
    <property type="protein sequence ID" value="KAK7942769.1"/>
    <property type="molecule type" value="Genomic_DNA"/>
</dbReference>
<comment type="caution">
    <text evidence="1">The sequence shown here is derived from an EMBL/GenBank/DDBJ whole genome shotgun (WGS) entry which is preliminary data.</text>
</comment>
<protein>
    <submittedName>
        <fullName evidence="1">Uncharacterized protein</fullName>
    </submittedName>
</protein>
<gene>
    <name evidence="1" type="ORF">PG986_011882</name>
</gene>
<keyword evidence="2" id="KW-1185">Reference proteome</keyword>
<sequence>MKSVFDLNWNETVFTQTPQWTRPEYWVAVAVRSMFCAHARSVVFAKIDLDLNAGNYRLITIDDKTWLLLIYPPTYHYCCSTGQVPSANM</sequence>
<evidence type="ECO:0000313" key="2">
    <source>
        <dbReference type="Proteomes" id="UP001391051"/>
    </source>
</evidence>
<evidence type="ECO:0000313" key="1">
    <source>
        <dbReference type="EMBL" id="KAK7942769.1"/>
    </source>
</evidence>
<dbReference type="Proteomes" id="UP001391051">
    <property type="component" value="Unassembled WGS sequence"/>
</dbReference>
<accession>A0ABR1PYD9</accession>